<keyword evidence="5 8" id="KW-0067">ATP-binding</keyword>
<dbReference type="Proteomes" id="UP000650424">
    <property type="component" value="Unassembled WGS sequence"/>
</dbReference>
<keyword evidence="6" id="KW-0472">Membrane</keyword>
<keyword evidence="3" id="KW-0997">Cell inner membrane</keyword>
<dbReference type="Pfam" id="PF17912">
    <property type="entry name" value="OB_MalK"/>
    <property type="match status" value="1"/>
</dbReference>
<feature type="domain" description="ABC transporter" evidence="7">
    <location>
        <begin position="4"/>
        <end position="234"/>
    </location>
</feature>
<accession>A0ABR6ZRX8</accession>
<dbReference type="InterPro" id="IPR017871">
    <property type="entry name" value="ABC_transporter-like_CS"/>
</dbReference>
<dbReference type="GO" id="GO:0005524">
    <property type="term" value="F:ATP binding"/>
    <property type="evidence" value="ECO:0007669"/>
    <property type="project" value="UniProtKB-KW"/>
</dbReference>
<dbReference type="Gene3D" id="2.40.50.100">
    <property type="match status" value="1"/>
</dbReference>
<evidence type="ECO:0000313" key="9">
    <source>
        <dbReference type="Proteomes" id="UP000650424"/>
    </source>
</evidence>
<dbReference type="RefSeq" id="WP_186947543.1">
    <property type="nucleotide sequence ID" value="NZ_JACOGF010000005.1"/>
</dbReference>
<evidence type="ECO:0000256" key="4">
    <source>
        <dbReference type="ARBA" id="ARBA00022741"/>
    </source>
</evidence>
<dbReference type="Gene3D" id="2.40.50.140">
    <property type="entry name" value="Nucleic acid-binding proteins"/>
    <property type="match status" value="1"/>
</dbReference>
<dbReference type="SUPFAM" id="SSF52540">
    <property type="entry name" value="P-loop containing nucleoside triphosphate hydrolases"/>
    <property type="match status" value="1"/>
</dbReference>
<dbReference type="PROSITE" id="PS50893">
    <property type="entry name" value="ABC_TRANSPORTER_2"/>
    <property type="match status" value="1"/>
</dbReference>
<dbReference type="InterPro" id="IPR047641">
    <property type="entry name" value="ABC_transpr_MalK/UgpC-like"/>
</dbReference>
<keyword evidence="2" id="KW-1003">Cell membrane</keyword>
<dbReference type="InterPro" id="IPR003439">
    <property type="entry name" value="ABC_transporter-like_ATP-bd"/>
</dbReference>
<dbReference type="Gene3D" id="3.40.50.300">
    <property type="entry name" value="P-loop containing nucleotide triphosphate hydrolases"/>
    <property type="match status" value="1"/>
</dbReference>
<organism evidence="8 9">
    <name type="scientific">Undibacterium hunanense</name>
    <dbReference type="NCBI Taxonomy" id="2762292"/>
    <lineage>
        <taxon>Bacteria</taxon>
        <taxon>Pseudomonadati</taxon>
        <taxon>Pseudomonadota</taxon>
        <taxon>Betaproteobacteria</taxon>
        <taxon>Burkholderiales</taxon>
        <taxon>Oxalobacteraceae</taxon>
        <taxon>Undibacterium</taxon>
    </lineage>
</organism>
<comment type="caution">
    <text evidence="8">The sequence shown here is derived from an EMBL/GenBank/DDBJ whole genome shotgun (WGS) entry which is preliminary data.</text>
</comment>
<dbReference type="InterPro" id="IPR003593">
    <property type="entry name" value="AAA+_ATPase"/>
</dbReference>
<name>A0ABR6ZRX8_9BURK</name>
<evidence type="ECO:0000256" key="6">
    <source>
        <dbReference type="ARBA" id="ARBA00023136"/>
    </source>
</evidence>
<dbReference type="Pfam" id="PF00005">
    <property type="entry name" value="ABC_tran"/>
    <property type="match status" value="1"/>
</dbReference>
<dbReference type="PROSITE" id="PS00211">
    <property type="entry name" value="ABC_TRANSPORTER_1"/>
    <property type="match status" value="1"/>
</dbReference>
<dbReference type="InterPro" id="IPR027417">
    <property type="entry name" value="P-loop_NTPase"/>
</dbReference>
<gene>
    <name evidence="8" type="primary">ugpC</name>
    <name evidence="8" type="ORF">H8L32_12450</name>
</gene>
<proteinExistence type="predicted"/>
<dbReference type="NCBIfam" id="NF008653">
    <property type="entry name" value="PRK11650.1"/>
    <property type="match status" value="1"/>
</dbReference>
<keyword evidence="1" id="KW-0813">Transport</keyword>
<dbReference type="InterPro" id="IPR015855">
    <property type="entry name" value="ABC_transpr_MalK-like"/>
</dbReference>
<evidence type="ECO:0000256" key="3">
    <source>
        <dbReference type="ARBA" id="ARBA00022519"/>
    </source>
</evidence>
<dbReference type="InterPro" id="IPR008995">
    <property type="entry name" value="Mo/tungstate-bd_C_term_dom"/>
</dbReference>
<dbReference type="SMART" id="SM00382">
    <property type="entry name" value="AAA"/>
    <property type="match status" value="1"/>
</dbReference>
<reference evidence="8 9" key="1">
    <citation type="submission" date="2020-08" db="EMBL/GenBank/DDBJ databases">
        <title>Novel species isolated from subtropical streams in China.</title>
        <authorList>
            <person name="Lu H."/>
        </authorList>
    </citation>
    <scope>NUCLEOTIDE SEQUENCE [LARGE SCALE GENOMIC DNA]</scope>
    <source>
        <strain evidence="8 9">CY18W</strain>
    </source>
</reference>
<dbReference type="InterPro" id="IPR040582">
    <property type="entry name" value="OB_MalK-like"/>
</dbReference>
<keyword evidence="4" id="KW-0547">Nucleotide-binding</keyword>
<keyword evidence="9" id="KW-1185">Reference proteome</keyword>
<dbReference type="CDD" id="cd03301">
    <property type="entry name" value="ABC_MalK_N"/>
    <property type="match status" value="1"/>
</dbReference>
<dbReference type="SUPFAM" id="SSF50331">
    <property type="entry name" value="MOP-like"/>
    <property type="match status" value="1"/>
</dbReference>
<evidence type="ECO:0000259" key="7">
    <source>
        <dbReference type="PROSITE" id="PS50893"/>
    </source>
</evidence>
<protein>
    <submittedName>
        <fullName evidence="8">Sn-glycerol-3-phosphate ABC transporter ATP-binding protein UgpC</fullName>
    </submittedName>
</protein>
<evidence type="ECO:0000256" key="5">
    <source>
        <dbReference type="ARBA" id="ARBA00022840"/>
    </source>
</evidence>
<evidence type="ECO:0000313" key="8">
    <source>
        <dbReference type="EMBL" id="MBC3918293.1"/>
    </source>
</evidence>
<dbReference type="PANTHER" id="PTHR43875:SF3">
    <property type="entry name" value="MALTOSE_MALTODEXTRIN IMPORT ATP-BINDING PROTEIN MALK"/>
    <property type="match status" value="1"/>
</dbReference>
<dbReference type="PANTHER" id="PTHR43875">
    <property type="entry name" value="MALTODEXTRIN IMPORT ATP-BINDING PROTEIN MSMX"/>
    <property type="match status" value="1"/>
</dbReference>
<dbReference type="InterPro" id="IPR012340">
    <property type="entry name" value="NA-bd_OB-fold"/>
</dbReference>
<evidence type="ECO:0000256" key="2">
    <source>
        <dbReference type="ARBA" id="ARBA00022475"/>
    </source>
</evidence>
<dbReference type="EMBL" id="JACOGF010000005">
    <property type="protein sequence ID" value="MBC3918293.1"/>
    <property type="molecule type" value="Genomic_DNA"/>
</dbReference>
<evidence type="ECO:0000256" key="1">
    <source>
        <dbReference type="ARBA" id="ARBA00022448"/>
    </source>
</evidence>
<sequence length="366" mass="39763">MAEVRLQQISKSYGNNQVLQDIDLHVRNGEFMVFVGPSGCGKSTLLRMIAGLEDISTGELYIGDALANDIPPAKRGLAMVFQSYALYPHMTVYDNMAFSLSLSNMSKQDIDAAVQHAAGILQMTHLLQRKPRDLSGGQRQRVAIGRAIVRKPGLFLFDEPLSNLDASLRVQMRIELSKLHRELAATMIYVTHDQVEAMTLGQRIAVFNGGKIEQIGAPLELYDRPANRFVAGFLGSPKMNFLQGKVSRCADNQATVSLVGGAQLEVNIPSSALTEGQEVSIGIRAEHVVPAAQTPDRNNQLTACISFIEHLGDAAIVYATLPGEENLFAIKLPADTSDLFPGADLRIQLPVGRCHVFDANGVALGR</sequence>